<sequence length="323" mass="33919">MQAVVYSRYGGPEVLSFASVARPTPGDDEVLIRVVAASVNAGDWHLLRGTPFLVRLVYGGYRAPNHPVLGSDVAGRVDAVGRNVTDFQPGDAVVCDLSGHGFGGFAEYVCVPETALVPKPPAVPFETAAAVPTAGVAALQALRALGVRAGEHVLVNGASGGVGTFAVQVAKSMGAEVTATCSTAKVETVRSLGADHVVDYTREDVATLDARYDRILDAAGSHSLREYGRVLAPGGSYVMVGGPTRRFLTTLLVGPLRSLVGRRRFETFVLHPDRDDLARVLDLVASGDVDPVVDRRYSLSEVPDAIRYLEAGRATGKVVVGVA</sequence>
<evidence type="ECO:0000313" key="2">
    <source>
        <dbReference type="EMBL" id="AUV83836.1"/>
    </source>
</evidence>
<gene>
    <name evidence="2" type="ORF">C2R22_01110</name>
</gene>
<evidence type="ECO:0000313" key="3">
    <source>
        <dbReference type="Proteomes" id="UP000236584"/>
    </source>
</evidence>
<dbReference type="GO" id="GO:0044281">
    <property type="term" value="P:small molecule metabolic process"/>
    <property type="evidence" value="ECO:0007669"/>
    <property type="project" value="UniProtKB-ARBA"/>
</dbReference>
<dbReference type="Pfam" id="PF08240">
    <property type="entry name" value="ADH_N"/>
    <property type="match status" value="1"/>
</dbReference>
<keyword evidence="3" id="KW-1185">Reference proteome</keyword>
<dbReference type="Gene3D" id="3.40.50.720">
    <property type="entry name" value="NAD(P)-binding Rossmann-like Domain"/>
    <property type="match status" value="1"/>
</dbReference>
<organism evidence="2 3">
    <name type="scientific">Salinigranum rubrum</name>
    <dbReference type="NCBI Taxonomy" id="755307"/>
    <lineage>
        <taxon>Archaea</taxon>
        <taxon>Methanobacteriati</taxon>
        <taxon>Methanobacteriota</taxon>
        <taxon>Stenosarchaea group</taxon>
        <taxon>Halobacteria</taxon>
        <taxon>Halobacteriales</taxon>
        <taxon>Haloferacaceae</taxon>
        <taxon>Salinigranum</taxon>
    </lineage>
</organism>
<name>A0A2I8VPK2_9EURY</name>
<dbReference type="SUPFAM" id="SSF50129">
    <property type="entry name" value="GroES-like"/>
    <property type="match status" value="1"/>
</dbReference>
<dbReference type="PROSITE" id="PS01162">
    <property type="entry name" value="QOR_ZETA_CRYSTAL"/>
    <property type="match status" value="1"/>
</dbReference>
<dbReference type="SUPFAM" id="SSF51735">
    <property type="entry name" value="NAD(P)-binding Rossmann-fold domains"/>
    <property type="match status" value="1"/>
</dbReference>
<dbReference type="InterPro" id="IPR013154">
    <property type="entry name" value="ADH-like_N"/>
</dbReference>
<dbReference type="InterPro" id="IPR020843">
    <property type="entry name" value="ER"/>
</dbReference>
<dbReference type="InterPro" id="IPR011032">
    <property type="entry name" value="GroES-like_sf"/>
</dbReference>
<dbReference type="GO" id="GO:0016616">
    <property type="term" value="F:oxidoreductase activity, acting on the CH-OH group of donors, NAD or NADP as acceptor"/>
    <property type="evidence" value="ECO:0007669"/>
    <property type="project" value="UniProtKB-ARBA"/>
</dbReference>
<dbReference type="GO" id="GO:0030554">
    <property type="term" value="F:adenyl nucleotide binding"/>
    <property type="evidence" value="ECO:0007669"/>
    <property type="project" value="UniProtKB-ARBA"/>
</dbReference>
<reference evidence="2 3" key="1">
    <citation type="submission" date="2018-01" db="EMBL/GenBank/DDBJ databases">
        <title>Complete genome sequence of Salinigranum rubrum GX10T, an extremely halophilic archaeon isolated from a marine solar saltern.</title>
        <authorList>
            <person name="Han S."/>
        </authorList>
    </citation>
    <scope>NUCLEOTIDE SEQUENCE [LARGE SCALE GENOMIC DNA]</scope>
    <source>
        <strain evidence="2 3">GX10</strain>
    </source>
</reference>
<dbReference type="CDD" id="cd08267">
    <property type="entry name" value="MDR1"/>
    <property type="match status" value="1"/>
</dbReference>
<dbReference type="PANTHER" id="PTHR44013:SF1">
    <property type="entry name" value="ZINC-TYPE ALCOHOL DEHYDROGENASE-LIKE PROTEIN C16A3.02C"/>
    <property type="match status" value="1"/>
</dbReference>
<protein>
    <submittedName>
        <fullName evidence="2">Alcohol dehydrogenase</fullName>
    </submittedName>
</protein>
<dbReference type="GO" id="GO:0008270">
    <property type="term" value="F:zinc ion binding"/>
    <property type="evidence" value="ECO:0007669"/>
    <property type="project" value="InterPro"/>
</dbReference>
<dbReference type="Gene3D" id="3.90.180.10">
    <property type="entry name" value="Medium-chain alcohol dehydrogenases, catalytic domain"/>
    <property type="match status" value="1"/>
</dbReference>
<dbReference type="SMART" id="SM00829">
    <property type="entry name" value="PKS_ER"/>
    <property type="match status" value="1"/>
</dbReference>
<dbReference type="Pfam" id="PF13602">
    <property type="entry name" value="ADH_zinc_N_2"/>
    <property type="match status" value="1"/>
</dbReference>
<dbReference type="InterPro" id="IPR002364">
    <property type="entry name" value="Quin_OxRdtase/zeta-crystal_CS"/>
</dbReference>
<accession>A0A2I8VPK2</accession>
<dbReference type="KEGG" id="srub:C2R22_01110"/>
<feature type="domain" description="Enoyl reductase (ER)" evidence="1">
    <location>
        <begin position="10"/>
        <end position="320"/>
    </location>
</feature>
<dbReference type="GO" id="GO:0043168">
    <property type="term" value="F:anion binding"/>
    <property type="evidence" value="ECO:0007669"/>
    <property type="project" value="UniProtKB-ARBA"/>
</dbReference>
<proteinExistence type="predicted"/>
<dbReference type="AlphaFoldDB" id="A0A2I8VPK2"/>
<dbReference type="Proteomes" id="UP000236584">
    <property type="component" value="Chromosome"/>
</dbReference>
<dbReference type="EMBL" id="CP026309">
    <property type="protein sequence ID" value="AUV83836.1"/>
    <property type="molecule type" value="Genomic_DNA"/>
</dbReference>
<evidence type="ECO:0000259" key="1">
    <source>
        <dbReference type="SMART" id="SM00829"/>
    </source>
</evidence>
<dbReference type="InterPro" id="IPR052733">
    <property type="entry name" value="Chloroplast_QOR"/>
</dbReference>
<dbReference type="InterPro" id="IPR036291">
    <property type="entry name" value="NAD(P)-bd_dom_sf"/>
</dbReference>
<dbReference type="PANTHER" id="PTHR44013">
    <property type="entry name" value="ZINC-TYPE ALCOHOL DEHYDROGENASE-LIKE PROTEIN C16A3.02C"/>
    <property type="match status" value="1"/>
</dbReference>